<dbReference type="GO" id="GO:0008932">
    <property type="term" value="F:lytic endotransglycosylase activity"/>
    <property type="evidence" value="ECO:0007669"/>
    <property type="project" value="UniProtKB-UniRule"/>
</dbReference>
<dbReference type="GO" id="GO:0071555">
    <property type="term" value="P:cell wall organization"/>
    <property type="evidence" value="ECO:0007669"/>
    <property type="project" value="UniProtKB-KW"/>
</dbReference>
<dbReference type="PANTHER" id="PTHR30518:SF2">
    <property type="entry name" value="ENDOLYTIC MUREIN TRANSGLYCOSYLASE"/>
    <property type="match status" value="1"/>
</dbReference>
<keyword evidence="5 7" id="KW-0456">Lyase</keyword>
<dbReference type="OMA" id="MFIPNTY"/>
<keyword evidence="1 7" id="KW-1003">Cell membrane</keyword>
<dbReference type="CDD" id="cd08010">
    <property type="entry name" value="MltG_like"/>
    <property type="match status" value="1"/>
</dbReference>
<dbReference type="InterPro" id="IPR003770">
    <property type="entry name" value="MLTG-like"/>
</dbReference>
<gene>
    <name evidence="7 8" type="primary">mltG</name>
    <name evidence="8" type="ORF">DGD08_16170</name>
</gene>
<keyword evidence="2 7" id="KW-0812">Transmembrane</keyword>
<evidence type="ECO:0000256" key="7">
    <source>
        <dbReference type="HAMAP-Rule" id="MF_02065"/>
    </source>
</evidence>
<feature type="site" description="Important for catalytic activity" evidence="7">
    <location>
        <position position="223"/>
    </location>
</feature>
<dbReference type="NCBIfam" id="TIGR00247">
    <property type="entry name" value="endolytic transglycosylase MltG"/>
    <property type="match status" value="1"/>
</dbReference>
<protein>
    <recommendedName>
        <fullName evidence="7">Endolytic murein transglycosylase</fullName>
        <ecNumber evidence="7">4.2.2.29</ecNumber>
    </recommendedName>
    <alternativeName>
        <fullName evidence="7">Peptidoglycan lytic transglycosylase</fullName>
    </alternativeName>
    <alternativeName>
        <fullName evidence="7">Peptidoglycan polymerization terminase</fullName>
    </alternativeName>
</protein>
<reference evidence="8 9" key="1">
    <citation type="journal article" date="2018" name="Nat. Biotechnol.">
        <title>A standardized bacterial taxonomy based on genome phylogeny substantially revises the tree of life.</title>
        <authorList>
            <person name="Parks D.H."/>
            <person name="Chuvochina M."/>
            <person name="Waite D.W."/>
            <person name="Rinke C."/>
            <person name="Skarshewski A."/>
            <person name="Chaumeil P.A."/>
            <person name="Hugenholtz P."/>
        </authorList>
    </citation>
    <scope>NUCLEOTIDE SEQUENCE [LARGE SCALE GENOMIC DNA]</scope>
    <source>
        <strain evidence="8">UBA8844</strain>
    </source>
</reference>
<accession>A0A3D4VCB0</accession>
<dbReference type="Proteomes" id="UP000264071">
    <property type="component" value="Unassembled WGS sequence"/>
</dbReference>
<evidence type="ECO:0000313" key="8">
    <source>
        <dbReference type="EMBL" id="HCT58743.1"/>
    </source>
</evidence>
<dbReference type="Gene3D" id="3.30.1490.480">
    <property type="entry name" value="Endolytic murein transglycosylase"/>
    <property type="match status" value="1"/>
</dbReference>
<keyword evidence="6 7" id="KW-0961">Cell wall biogenesis/degradation</keyword>
<evidence type="ECO:0000256" key="5">
    <source>
        <dbReference type="ARBA" id="ARBA00023239"/>
    </source>
</evidence>
<comment type="caution">
    <text evidence="8">The sequence shown here is derived from an EMBL/GenBank/DDBJ whole genome shotgun (WGS) entry which is preliminary data.</text>
</comment>
<keyword evidence="3 7" id="KW-1133">Transmembrane helix</keyword>
<dbReference type="Gene3D" id="3.30.160.60">
    <property type="entry name" value="Classic Zinc Finger"/>
    <property type="match status" value="1"/>
</dbReference>
<dbReference type="PANTHER" id="PTHR30518">
    <property type="entry name" value="ENDOLYTIC MUREIN TRANSGLYCOSYLASE"/>
    <property type="match status" value="1"/>
</dbReference>
<evidence type="ECO:0000256" key="3">
    <source>
        <dbReference type="ARBA" id="ARBA00022989"/>
    </source>
</evidence>
<evidence type="ECO:0000256" key="6">
    <source>
        <dbReference type="ARBA" id="ARBA00023316"/>
    </source>
</evidence>
<dbReference type="EC" id="4.2.2.29" evidence="7"/>
<dbReference type="Pfam" id="PF02618">
    <property type="entry name" value="YceG"/>
    <property type="match status" value="1"/>
</dbReference>
<dbReference type="GO" id="GO:0005886">
    <property type="term" value="C:plasma membrane"/>
    <property type="evidence" value="ECO:0007669"/>
    <property type="project" value="UniProtKB-UniRule"/>
</dbReference>
<proteinExistence type="inferred from homology"/>
<comment type="catalytic activity">
    <reaction evidence="7">
        <text>a peptidoglycan chain = a peptidoglycan chain with N-acetyl-1,6-anhydromuramyl-[peptide] at the reducing end + a peptidoglycan chain with N-acetylglucosamine at the non-reducing end.</text>
        <dbReference type="EC" id="4.2.2.29"/>
    </reaction>
</comment>
<comment type="similarity">
    <text evidence="7">Belongs to the transglycosylase MltG family.</text>
</comment>
<name>A0A3D4VCB0_9BACT</name>
<dbReference type="GO" id="GO:0009252">
    <property type="term" value="P:peptidoglycan biosynthetic process"/>
    <property type="evidence" value="ECO:0007669"/>
    <property type="project" value="UniProtKB-UniRule"/>
</dbReference>
<sequence length="350" mass="38578">MMARRSGSRSRWRTISMVGAVVVCASAFALWREVRGSASATDTPARVVVPRGASMRAAADSLAAHNVVGSSRFFRWFAALTGSERAIKPGTYQFAERSAYGQVLDALVTGRGLMRTVVIPEGFDLRDITPLLVKTLGVSEDSVRAAATDTAWLHKLDIPTPTLEGYLFPATYTFPDGTTAREAVTAMLEQFEAQWKPEWTERARAMNLSRHDVMAMASIVEKEARKAEERPLISAVYWNRVKKGMRLQADPTVQYALPQHVERVLFRDLEVDSKYNTYRYAGLPPGPIASPGAASIAAALAPADVPYLYFVARADGSHEFRTTFDEHTRAIAQIRAARRAAEQSKRSPSP</sequence>
<dbReference type="AlphaFoldDB" id="A0A3D4VCB0"/>
<dbReference type="EMBL" id="DPIY01000011">
    <property type="protein sequence ID" value="HCT58743.1"/>
    <property type="molecule type" value="Genomic_DNA"/>
</dbReference>
<organism evidence="8 9">
    <name type="scientific">Gemmatimonas aurantiaca</name>
    <dbReference type="NCBI Taxonomy" id="173480"/>
    <lineage>
        <taxon>Bacteria</taxon>
        <taxon>Pseudomonadati</taxon>
        <taxon>Gemmatimonadota</taxon>
        <taxon>Gemmatimonadia</taxon>
        <taxon>Gemmatimonadales</taxon>
        <taxon>Gemmatimonadaceae</taxon>
        <taxon>Gemmatimonas</taxon>
    </lineage>
</organism>
<evidence type="ECO:0000313" key="9">
    <source>
        <dbReference type="Proteomes" id="UP000264071"/>
    </source>
</evidence>
<evidence type="ECO:0000256" key="4">
    <source>
        <dbReference type="ARBA" id="ARBA00023136"/>
    </source>
</evidence>
<comment type="function">
    <text evidence="7">Functions as a peptidoglycan terminase that cleaves nascent peptidoglycan strands endolytically to terminate their elongation.</text>
</comment>
<evidence type="ECO:0000256" key="2">
    <source>
        <dbReference type="ARBA" id="ARBA00022692"/>
    </source>
</evidence>
<keyword evidence="4 7" id="KW-0472">Membrane</keyword>
<dbReference type="HAMAP" id="MF_02065">
    <property type="entry name" value="MltG"/>
    <property type="match status" value="1"/>
</dbReference>
<evidence type="ECO:0000256" key="1">
    <source>
        <dbReference type="ARBA" id="ARBA00022475"/>
    </source>
</evidence>